<dbReference type="AlphaFoldDB" id="A0A448WTI8"/>
<protein>
    <submittedName>
        <fullName evidence="2">Uncharacterized protein</fullName>
    </submittedName>
</protein>
<accession>A0A448WTI8</accession>
<feature type="compositionally biased region" description="Pro residues" evidence="1">
    <location>
        <begin position="450"/>
        <end position="466"/>
    </location>
</feature>
<evidence type="ECO:0000313" key="2">
    <source>
        <dbReference type="EMBL" id="VEL19923.1"/>
    </source>
</evidence>
<feature type="compositionally biased region" description="Polar residues" evidence="1">
    <location>
        <begin position="330"/>
        <end position="344"/>
    </location>
</feature>
<comment type="caution">
    <text evidence="2">The sequence shown here is derived from an EMBL/GenBank/DDBJ whole genome shotgun (WGS) entry which is preliminary data.</text>
</comment>
<reference evidence="2" key="1">
    <citation type="submission" date="2018-11" db="EMBL/GenBank/DDBJ databases">
        <authorList>
            <consortium name="Pathogen Informatics"/>
        </authorList>
    </citation>
    <scope>NUCLEOTIDE SEQUENCE</scope>
</reference>
<keyword evidence="3" id="KW-1185">Reference proteome</keyword>
<sequence>MTNSHVAGNAKANHTRDEDEFRFSWKPLSNFLNILTQPSPDQFEPIFPLPFQPRSVMRQVQPQLDPPSAAFCSTAGTKSSLFETASLPPTIQFPAEEDITTVNSLACLPPPAKPPLLPSSLLPPPSGTAFPVATDALRHLCMPTNRLISSISTSSSTSSSSFSSASLSPKSSPPLVSPGFPFVPLQPNRLATLAHSEPTLAPSCDSAPPVAMRMDISHNQPVFPSTCLPLAFHFQPPSSTISSTSCPVSSSLTGSHLSGQSQTAHQLTSYTPTTGHFAHLPYPYGPDFSLFGHFAPPLSSPPETGPPRPSLFHKTFPTYCPPVSSYSLKSLGQSLPTESTSSGQQHLPPSHHHPPTQHIHLHHTSQPHHWTREMDIQTSTALFHNHNHNHTHPHLHVHSHSHAQLNTLTQTPFAHIHLPNPPRSHPQPLPLSLQMALPSQLTQASLTHSQPPPPPPAPAPPAPPAPSGLIHAFQQGQLGSTPHQGLGLQRNLSTCGLPAAAGFLGHTCLTTGAMTGANLAAGPLVGGHKRNRKRRGMLHEAMGRYFSVCVVINIGSKNNTKTYFITNRV</sequence>
<feature type="region of interest" description="Disordered" evidence="1">
    <location>
        <begin position="330"/>
        <end position="369"/>
    </location>
</feature>
<name>A0A448WTI8_9PLAT</name>
<gene>
    <name evidence="2" type="ORF">PXEA_LOCUS13363</name>
</gene>
<evidence type="ECO:0000313" key="3">
    <source>
        <dbReference type="Proteomes" id="UP000784294"/>
    </source>
</evidence>
<organism evidence="2 3">
    <name type="scientific">Protopolystoma xenopodis</name>
    <dbReference type="NCBI Taxonomy" id="117903"/>
    <lineage>
        <taxon>Eukaryota</taxon>
        <taxon>Metazoa</taxon>
        <taxon>Spiralia</taxon>
        <taxon>Lophotrochozoa</taxon>
        <taxon>Platyhelminthes</taxon>
        <taxon>Monogenea</taxon>
        <taxon>Polyopisthocotylea</taxon>
        <taxon>Polystomatidea</taxon>
        <taxon>Polystomatidae</taxon>
        <taxon>Protopolystoma</taxon>
    </lineage>
</organism>
<evidence type="ECO:0000256" key="1">
    <source>
        <dbReference type="SAM" id="MobiDB-lite"/>
    </source>
</evidence>
<feature type="compositionally biased region" description="Low complexity" evidence="1">
    <location>
        <begin position="152"/>
        <end position="170"/>
    </location>
</feature>
<dbReference type="EMBL" id="CAAALY010043910">
    <property type="protein sequence ID" value="VEL19923.1"/>
    <property type="molecule type" value="Genomic_DNA"/>
</dbReference>
<proteinExistence type="predicted"/>
<feature type="compositionally biased region" description="Basic residues" evidence="1">
    <location>
        <begin position="349"/>
        <end position="366"/>
    </location>
</feature>
<dbReference type="Proteomes" id="UP000784294">
    <property type="component" value="Unassembled WGS sequence"/>
</dbReference>
<feature type="region of interest" description="Disordered" evidence="1">
    <location>
        <begin position="441"/>
        <end position="470"/>
    </location>
</feature>
<feature type="region of interest" description="Disordered" evidence="1">
    <location>
        <begin position="152"/>
        <end position="171"/>
    </location>
</feature>